<proteinExistence type="predicted"/>
<feature type="compositionally biased region" description="Basic and acidic residues" evidence="1">
    <location>
        <begin position="16"/>
        <end position="25"/>
    </location>
</feature>
<dbReference type="AlphaFoldDB" id="A0A6J4V9J1"/>
<protein>
    <submittedName>
        <fullName evidence="2">Uncharacterized protein</fullName>
    </submittedName>
</protein>
<feature type="compositionally biased region" description="Gly residues" evidence="1">
    <location>
        <begin position="1"/>
        <end position="11"/>
    </location>
</feature>
<feature type="region of interest" description="Disordered" evidence="1">
    <location>
        <begin position="1"/>
        <end position="96"/>
    </location>
</feature>
<dbReference type="EMBL" id="CADCWF010000271">
    <property type="protein sequence ID" value="CAA9572865.1"/>
    <property type="molecule type" value="Genomic_DNA"/>
</dbReference>
<evidence type="ECO:0000313" key="2">
    <source>
        <dbReference type="EMBL" id="CAA9572865.1"/>
    </source>
</evidence>
<evidence type="ECO:0000256" key="1">
    <source>
        <dbReference type="SAM" id="MobiDB-lite"/>
    </source>
</evidence>
<accession>A0A6J4V9J1</accession>
<reference evidence="2" key="1">
    <citation type="submission" date="2020-02" db="EMBL/GenBank/DDBJ databases">
        <authorList>
            <person name="Meier V. D."/>
        </authorList>
    </citation>
    <scope>NUCLEOTIDE SEQUENCE</scope>
    <source>
        <strain evidence="2">AVDCRST_MAG59</strain>
    </source>
</reference>
<gene>
    <name evidence="2" type="ORF">AVDCRST_MAG59-3709</name>
</gene>
<sequence>MPARGQRGGGAARATRPTDRREPQVDRGGGVRPPLGDQQRLSRRQAARDEQPLAPAPRRVLRAGLGPEADACDGSGGVAHRNAVRPTGHPKNAAGGDLHHYLRVYRRTQASGMAWEDPLVQATCEAWNGVASVAG</sequence>
<name>A0A6J4V9J1_9BACT</name>
<organism evidence="2">
    <name type="scientific">uncultured Thermomicrobiales bacterium</name>
    <dbReference type="NCBI Taxonomy" id="1645740"/>
    <lineage>
        <taxon>Bacteria</taxon>
        <taxon>Pseudomonadati</taxon>
        <taxon>Thermomicrobiota</taxon>
        <taxon>Thermomicrobia</taxon>
        <taxon>Thermomicrobiales</taxon>
        <taxon>environmental samples</taxon>
    </lineage>
</organism>